<dbReference type="CDD" id="cd00454">
    <property type="entry name" value="TrHb1_N"/>
    <property type="match status" value="1"/>
</dbReference>
<dbReference type="AlphaFoldDB" id="A0AAW1T439"/>
<dbReference type="Gene3D" id="1.10.490.10">
    <property type="entry name" value="Globins"/>
    <property type="match status" value="1"/>
</dbReference>
<keyword evidence="1" id="KW-0813">Transport</keyword>
<gene>
    <name evidence="6" type="ORF">WJX84_003507</name>
</gene>
<protein>
    <recommendedName>
        <fullName evidence="8">Globin</fullName>
    </recommendedName>
</protein>
<dbReference type="InterPro" id="IPR001486">
    <property type="entry name" value="Hemoglobin_trunc"/>
</dbReference>
<evidence type="ECO:0008006" key="8">
    <source>
        <dbReference type="Google" id="ProtNLM"/>
    </source>
</evidence>
<keyword evidence="4" id="KW-0408">Iron</keyword>
<proteinExistence type="predicted"/>
<evidence type="ECO:0000313" key="7">
    <source>
        <dbReference type="Proteomes" id="UP001485043"/>
    </source>
</evidence>
<feature type="compositionally biased region" description="Polar residues" evidence="5">
    <location>
        <begin position="174"/>
        <end position="193"/>
    </location>
</feature>
<dbReference type="SUPFAM" id="SSF46458">
    <property type="entry name" value="Globin-like"/>
    <property type="match status" value="1"/>
</dbReference>
<dbReference type="Proteomes" id="UP001485043">
    <property type="component" value="Unassembled WGS sequence"/>
</dbReference>
<evidence type="ECO:0000256" key="1">
    <source>
        <dbReference type="ARBA" id="ARBA00022448"/>
    </source>
</evidence>
<keyword evidence="2" id="KW-0349">Heme</keyword>
<evidence type="ECO:0000256" key="3">
    <source>
        <dbReference type="ARBA" id="ARBA00022723"/>
    </source>
</evidence>
<name>A0AAW1T439_9CHLO</name>
<keyword evidence="7" id="KW-1185">Reference proteome</keyword>
<evidence type="ECO:0000256" key="5">
    <source>
        <dbReference type="SAM" id="MobiDB-lite"/>
    </source>
</evidence>
<dbReference type="GO" id="GO:0020037">
    <property type="term" value="F:heme binding"/>
    <property type="evidence" value="ECO:0007669"/>
    <property type="project" value="InterPro"/>
</dbReference>
<dbReference type="EMBL" id="JALJOV010000399">
    <property type="protein sequence ID" value="KAK9864045.1"/>
    <property type="molecule type" value="Genomic_DNA"/>
</dbReference>
<feature type="region of interest" description="Disordered" evidence="5">
    <location>
        <begin position="144"/>
        <end position="193"/>
    </location>
</feature>
<keyword evidence="3" id="KW-0479">Metal-binding</keyword>
<dbReference type="InterPro" id="IPR012292">
    <property type="entry name" value="Globin/Proto"/>
</dbReference>
<accession>A0AAW1T439</accession>
<organism evidence="6 7">
    <name type="scientific">Apatococcus fuscideae</name>
    <dbReference type="NCBI Taxonomy" id="2026836"/>
    <lineage>
        <taxon>Eukaryota</taxon>
        <taxon>Viridiplantae</taxon>
        <taxon>Chlorophyta</taxon>
        <taxon>core chlorophytes</taxon>
        <taxon>Trebouxiophyceae</taxon>
        <taxon>Chlorellales</taxon>
        <taxon>Chlorellaceae</taxon>
        <taxon>Apatococcus</taxon>
    </lineage>
</organism>
<comment type="caution">
    <text evidence="6">The sequence shown here is derived from an EMBL/GenBank/DDBJ whole genome shotgun (WGS) entry which is preliminary data.</text>
</comment>
<dbReference type="InterPro" id="IPR009050">
    <property type="entry name" value="Globin-like_sf"/>
</dbReference>
<reference evidence="6 7" key="1">
    <citation type="journal article" date="2024" name="Nat. Commun.">
        <title>Phylogenomics reveals the evolutionary origins of lichenization in chlorophyte algae.</title>
        <authorList>
            <person name="Puginier C."/>
            <person name="Libourel C."/>
            <person name="Otte J."/>
            <person name="Skaloud P."/>
            <person name="Haon M."/>
            <person name="Grisel S."/>
            <person name="Petersen M."/>
            <person name="Berrin J.G."/>
            <person name="Delaux P.M."/>
            <person name="Dal Grande F."/>
            <person name="Keller J."/>
        </authorList>
    </citation>
    <scope>NUCLEOTIDE SEQUENCE [LARGE SCALE GENOMIC DNA]</scope>
    <source>
        <strain evidence="6 7">SAG 2523</strain>
    </source>
</reference>
<dbReference type="GO" id="GO:0019825">
    <property type="term" value="F:oxygen binding"/>
    <property type="evidence" value="ECO:0007669"/>
    <property type="project" value="InterPro"/>
</dbReference>
<evidence type="ECO:0000313" key="6">
    <source>
        <dbReference type="EMBL" id="KAK9864045.1"/>
    </source>
</evidence>
<dbReference type="GO" id="GO:0046872">
    <property type="term" value="F:metal ion binding"/>
    <property type="evidence" value="ECO:0007669"/>
    <property type="project" value="UniProtKB-KW"/>
</dbReference>
<evidence type="ECO:0000256" key="4">
    <source>
        <dbReference type="ARBA" id="ARBA00023004"/>
    </source>
</evidence>
<sequence length="193" mass="21503">MSTSKPSVYVSLGGRAAVERAVTIFYDRVSEDKRINKFFKTADMRRLRLKLAEFIVYAFGGPTEYAGRNLVAVHKPVIKKGATVYHFDIVAAHFIGTLADMGVCKETQDDVYTVLVTVRPIFPDPWWLKLWRLLNKSGRERHSRDLKDIAMPKPPNAVDGKNEHPLAPAAKEASGSQRQPTRISASSASGCPF</sequence>
<evidence type="ECO:0000256" key="2">
    <source>
        <dbReference type="ARBA" id="ARBA00022617"/>
    </source>
</evidence>
<dbReference type="Pfam" id="PF01152">
    <property type="entry name" value="Bac_globin"/>
    <property type="match status" value="1"/>
</dbReference>